<dbReference type="EMBL" id="CATNWA010021435">
    <property type="protein sequence ID" value="CAI9622687.1"/>
    <property type="molecule type" value="Genomic_DNA"/>
</dbReference>
<proteinExistence type="predicted"/>
<protein>
    <submittedName>
        <fullName evidence="1">Uncharacterized protein</fullName>
    </submittedName>
</protein>
<dbReference type="Proteomes" id="UP001162483">
    <property type="component" value="Unassembled WGS sequence"/>
</dbReference>
<comment type="caution">
    <text evidence="1">The sequence shown here is derived from an EMBL/GenBank/DDBJ whole genome shotgun (WGS) entry which is preliminary data.</text>
</comment>
<accession>A0ABN9HQI6</accession>
<keyword evidence="2" id="KW-1185">Reference proteome</keyword>
<gene>
    <name evidence="1" type="ORF">SPARVUS_LOCUS16323386</name>
</gene>
<organism evidence="1 2">
    <name type="scientific">Staurois parvus</name>
    <dbReference type="NCBI Taxonomy" id="386267"/>
    <lineage>
        <taxon>Eukaryota</taxon>
        <taxon>Metazoa</taxon>
        <taxon>Chordata</taxon>
        <taxon>Craniata</taxon>
        <taxon>Vertebrata</taxon>
        <taxon>Euteleostomi</taxon>
        <taxon>Amphibia</taxon>
        <taxon>Batrachia</taxon>
        <taxon>Anura</taxon>
        <taxon>Neobatrachia</taxon>
        <taxon>Ranoidea</taxon>
        <taxon>Ranidae</taxon>
        <taxon>Staurois</taxon>
    </lineage>
</organism>
<evidence type="ECO:0000313" key="1">
    <source>
        <dbReference type="EMBL" id="CAI9622687.1"/>
    </source>
</evidence>
<name>A0ABN9HQI6_9NEOB</name>
<evidence type="ECO:0000313" key="2">
    <source>
        <dbReference type="Proteomes" id="UP001162483"/>
    </source>
</evidence>
<reference evidence="1" key="1">
    <citation type="submission" date="2023-05" db="EMBL/GenBank/DDBJ databases">
        <authorList>
            <person name="Stuckert A."/>
        </authorList>
    </citation>
    <scope>NUCLEOTIDE SEQUENCE</scope>
</reference>
<sequence length="51" mass="5505">MALLGSTDGWHCWALMGGTAGHWLVALLGTTAEHFWGCTDNQGTARGKCWQ</sequence>